<dbReference type="AlphaFoldDB" id="A2CAC4"/>
<dbReference type="EMBL" id="CP000554">
    <property type="protein sequence ID" value="ABM78434.1"/>
    <property type="molecule type" value="Genomic_DNA"/>
</dbReference>
<dbReference type="PANTHER" id="PTHR13194">
    <property type="entry name" value="COMPLEX I INTERMEDIATE-ASSOCIATED PROTEIN 30"/>
    <property type="match status" value="1"/>
</dbReference>
<dbReference type="SUPFAM" id="SSF49785">
    <property type="entry name" value="Galactose-binding domain-like"/>
    <property type="match status" value="1"/>
</dbReference>
<dbReference type="Proteomes" id="UP000002274">
    <property type="component" value="Chromosome"/>
</dbReference>
<dbReference type="InterPro" id="IPR013857">
    <property type="entry name" value="NADH-UbQ_OxRdtase-assoc_prot30"/>
</dbReference>
<gene>
    <name evidence="3" type="ordered locus">P9303_16901</name>
</gene>
<proteinExistence type="inferred from homology"/>
<dbReference type="KEGG" id="pmf:P9303_16901"/>
<comment type="similarity">
    <text evidence="1">Belongs to the CIA30 family.</text>
</comment>
<reference evidence="3 4" key="1">
    <citation type="journal article" date="2007" name="PLoS Genet.">
        <title>Patterns and implications of gene gain and loss in the evolution of Prochlorococcus.</title>
        <authorList>
            <person name="Kettler G.C."/>
            <person name="Martiny A.C."/>
            <person name="Huang K."/>
            <person name="Zucker J."/>
            <person name="Coleman M.L."/>
            <person name="Rodrigue S."/>
            <person name="Chen F."/>
            <person name="Lapidus A."/>
            <person name="Ferriera S."/>
            <person name="Johnson J."/>
            <person name="Steglich C."/>
            <person name="Church G.M."/>
            <person name="Richardson P."/>
            <person name="Chisholm S.W."/>
        </authorList>
    </citation>
    <scope>NUCLEOTIDE SEQUENCE [LARGE SCALE GENOMIC DNA]</scope>
    <source>
        <strain evidence="3 4">MIT 9303</strain>
    </source>
</reference>
<dbReference type="RefSeq" id="WP_011826322.1">
    <property type="nucleotide sequence ID" value="NC_008820.1"/>
</dbReference>
<evidence type="ECO:0000313" key="3">
    <source>
        <dbReference type="EMBL" id="ABM78434.1"/>
    </source>
</evidence>
<name>A2CAC4_PROM3</name>
<evidence type="ECO:0000313" key="4">
    <source>
        <dbReference type="Proteomes" id="UP000002274"/>
    </source>
</evidence>
<sequence length="189" mass="20553">MDLMPEASVQVQLNDFNSWSSLNDTIMGGSSQAACRVTSEGLILEGELVEQDGGFVSCRSPLLNPPLDLSSYRALQVEVNGDGRTLKLALGSRSGLFGLTERFYGGLRWVAQLPTKASGTTSMEIPFSTLKPTVLAQPLAMPLRLIRFDASSINQVQLLHSKFGQPGELNPEFRPGPIRVLLRSIKAIH</sequence>
<dbReference type="HOGENOM" id="CLU_059028_5_1_3"/>
<protein>
    <recommendedName>
        <fullName evidence="2">NADH:ubiquinone oxidoreductase intermediate-associated protein 30 domain-containing protein</fullName>
    </recommendedName>
</protein>
<dbReference type="PANTHER" id="PTHR13194:SF19">
    <property type="entry name" value="NAD(P)-BINDING ROSSMANN-FOLD SUPERFAMILY PROTEIN"/>
    <property type="match status" value="1"/>
</dbReference>
<dbReference type="InterPro" id="IPR008979">
    <property type="entry name" value="Galactose-bd-like_sf"/>
</dbReference>
<dbReference type="STRING" id="59922.P9303_16901"/>
<dbReference type="GO" id="GO:0051082">
    <property type="term" value="F:unfolded protein binding"/>
    <property type="evidence" value="ECO:0007669"/>
    <property type="project" value="TreeGrafter"/>
</dbReference>
<dbReference type="GO" id="GO:0010257">
    <property type="term" value="P:NADH dehydrogenase complex assembly"/>
    <property type="evidence" value="ECO:0007669"/>
    <property type="project" value="TreeGrafter"/>
</dbReference>
<dbReference type="InterPro" id="IPR039131">
    <property type="entry name" value="NDUFAF1"/>
</dbReference>
<dbReference type="BioCyc" id="PMAR59922:G1G80-1468-MONOMER"/>
<accession>A2CAC4</accession>
<feature type="domain" description="NADH:ubiquinone oxidoreductase intermediate-associated protein 30" evidence="2">
    <location>
        <begin position="13"/>
        <end position="168"/>
    </location>
</feature>
<evidence type="ECO:0000259" key="2">
    <source>
        <dbReference type="Pfam" id="PF08547"/>
    </source>
</evidence>
<evidence type="ECO:0000256" key="1">
    <source>
        <dbReference type="ARBA" id="ARBA00007884"/>
    </source>
</evidence>
<organism evidence="3 4">
    <name type="scientific">Prochlorococcus marinus (strain MIT 9303)</name>
    <dbReference type="NCBI Taxonomy" id="59922"/>
    <lineage>
        <taxon>Bacteria</taxon>
        <taxon>Bacillati</taxon>
        <taxon>Cyanobacteriota</taxon>
        <taxon>Cyanophyceae</taxon>
        <taxon>Synechococcales</taxon>
        <taxon>Prochlorococcaceae</taxon>
        <taxon>Prochlorococcus</taxon>
    </lineage>
</organism>
<dbReference type="Pfam" id="PF08547">
    <property type="entry name" value="CIA30"/>
    <property type="match status" value="1"/>
</dbReference>